<dbReference type="AlphaFoldDB" id="A0A165EN07"/>
<accession>A0A165EN07</accession>
<proteinExistence type="predicted"/>
<dbReference type="Proteomes" id="UP000076842">
    <property type="component" value="Unassembled WGS sequence"/>
</dbReference>
<organism evidence="2 3">
    <name type="scientific">Calocera cornea HHB12733</name>
    <dbReference type="NCBI Taxonomy" id="1353952"/>
    <lineage>
        <taxon>Eukaryota</taxon>
        <taxon>Fungi</taxon>
        <taxon>Dikarya</taxon>
        <taxon>Basidiomycota</taxon>
        <taxon>Agaricomycotina</taxon>
        <taxon>Dacrymycetes</taxon>
        <taxon>Dacrymycetales</taxon>
        <taxon>Dacrymycetaceae</taxon>
        <taxon>Calocera</taxon>
    </lineage>
</organism>
<evidence type="ECO:0000313" key="3">
    <source>
        <dbReference type="Proteomes" id="UP000076842"/>
    </source>
</evidence>
<feature type="compositionally biased region" description="Basic and acidic residues" evidence="1">
    <location>
        <begin position="43"/>
        <end position="69"/>
    </location>
</feature>
<evidence type="ECO:0000313" key="2">
    <source>
        <dbReference type="EMBL" id="KZT55187.1"/>
    </source>
</evidence>
<evidence type="ECO:0000256" key="1">
    <source>
        <dbReference type="SAM" id="MobiDB-lite"/>
    </source>
</evidence>
<reference evidence="2 3" key="1">
    <citation type="journal article" date="2016" name="Mol. Biol. Evol.">
        <title>Comparative Genomics of Early-Diverging Mushroom-Forming Fungi Provides Insights into the Origins of Lignocellulose Decay Capabilities.</title>
        <authorList>
            <person name="Nagy L.G."/>
            <person name="Riley R."/>
            <person name="Tritt A."/>
            <person name="Adam C."/>
            <person name="Daum C."/>
            <person name="Floudas D."/>
            <person name="Sun H."/>
            <person name="Yadav J.S."/>
            <person name="Pangilinan J."/>
            <person name="Larsson K.H."/>
            <person name="Matsuura K."/>
            <person name="Barry K."/>
            <person name="Labutti K."/>
            <person name="Kuo R."/>
            <person name="Ohm R.A."/>
            <person name="Bhattacharya S.S."/>
            <person name="Shirouzu T."/>
            <person name="Yoshinaga Y."/>
            <person name="Martin F.M."/>
            <person name="Grigoriev I.V."/>
            <person name="Hibbett D.S."/>
        </authorList>
    </citation>
    <scope>NUCLEOTIDE SEQUENCE [LARGE SCALE GENOMIC DNA]</scope>
    <source>
        <strain evidence="2 3">HHB12733</strain>
    </source>
</reference>
<feature type="region of interest" description="Disordered" evidence="1">
    <location>
        <begin position="91"/>
        <end position="114"/>
    </location>
</feature>
<gene>
    <name evidence="2" type="ORF">CALCODRAFT_510251</name>
</gene>
<sequence length="114" mass="12393">MVAKRKSTLGTDRAHKTRRVVESDPDVEEDNLASVVSETDLDEPTRLNKPDAKSLDEVREETGLQHNEDPFTQDDALLPIASQIGSVSKTGVSIASSDKEDPPDLDGIPLAIQK</sequence>
<keyword evidence="3" id="KW-1185">Reference proteome</keyword>
<name>A0A165EN07_9BASI</name>
<dbReference type="EMBL" id="KV423999">
    <property type="protein sequence ID" value="KZT55187.1"/>
    <property type="molecule type" value="Genomic_DNA"/>
</dbReference>
<protein>
    <submittedName>
        <fullName evidence="2">Uncharacterized protein</fullName>
    </submittedName>
</protein>
<dbReference type="InParanoid" id="A0A165EN07"/>
<feature type="region of interest" description="Disordered" evidence="1">
    <location>
        <begin position="1"/>
        <end position="74"/>
    </location>
</feature>